<keyword evidence="2" id="KW-1185">Reference proteome</keyword>
<dbReference type="InterPro" id="IPR024224">
    <property type="entry name" value="DENND6"/>
</dbReference>
<evidence type="ECO:0000313" key="2">
    <source>
        <dbReference type="Proteomes" id="UP000179807"/>
    </source>
</evidence>
<organism evidence="1 2">
    <name type="scientific">Tritrichomonas foetus</name>
    <dbReference type="NCBI Taxonomy" id="1144522"/>
    <lineage>
        <taxon>Eukaryota</taxon>
        <taxon>Metamonada</taxon>
        <taxon>Parabasalia</taxon>
        <taxon>Tritrichomonadida</taxon>
        <taxon>Tritrichomonadidae</taxon>
        <taxon>Tritrichomonas</taxon>
    </lineage>
</organism>
<gene>
    <name evidence="1" type="ORF">TRFO_11280</name>
</gene>
<dbReference type="PANTHER" id="PTHR13677:SF0">
    <property type="entry name" value="LD41638P"/>
    <property type="match status" value="1"/>
</dbReference>
<dbReference type="PANTHER" id="PTHR13677">
    <property type="entry name" value="LD41638P"/>
    <property type="match status" value="1"/>
</dbReference>
<protein>
    <recommendedName>
        <fullName evidence="3">AVL9/DENND6 domain-containing protein</fullName>
    </recommendedName>
</protein>
<dbReference type="GeneID" id="94830651"/>
<evidence type="ECO:0000313" key="1">
    <source>
        <dbReference type="EMBL" id="OHS94205.1"/>
    </source>
</evidence>
<dbReference type="VEuPathDB" id="TrichDB:TRFO_11280"/>
<dbReference type="EMBL" id="MLAK01001337">
    <property type="protein sequence ID" value="OHS94205.1"/>
    <property type="molecule type" value="Genomic_DNA"/>
</dbReference>
<dbReference type="Proteomes" id="UP000179807">
    <property type="component" value="Unassembled WGS sequence"/>
</dbReference>
<reference evidence="1" key="1">
    <citation type="submission" date="2016-10" db="EMBL/GenBank/DDBJ databases">
        <authorList>
            <person name="Benchimol M."/>
            <person name="Almeida L.G."/>
            <person name="Vasconcelos A.T."/>
            <person name="Perreira-Neves A."/>
            <person name="Rosa I.A."/>
            <person name="Tasca T."/>
            <person name="Bogo M.R."/>
            <person name="de Souza W."/>
        </authorList>
    </citation>
    <scope>NUCLEOTIDE SEQUENCE [LARGE SCALE GENOMIC DNA]</scope>
    <source>
        <strain evidence="1">K</strain>
    </source>
</reference>
<dbReference type="RefSeq" id="XP_068347342.1">
    <property type="nucleotide sequence ID" value="XM_068495947.1"/>
</dbReference>
<comment type="caution">
    <text evidence="1">The sequence shown here is derived from an EMBL/GenBank/DDBJ whole genome shotgun (WGS) entry which is preliminary data.</text>
</comment>
<dbReference type="GO" id="GO:0005085">
    <property type="term" value="F:guanyl-nucleotide exchange factor activity"/>
    <property type="evidence" value="ECO:0007669"/>
    <property type="project" value="InterPro"/>
</dbReference>
<accession>A0A1J4J9T9</accession>
<sequence>MFNYVLLFEKQNDKSNLIAQYPPKIDVPDSALISRLCIPSTLYHSKTEVFAFNTQSNYCFSYAFIFQNTPYSITIVSATLYASLYFDFLHAVDGSFLETNEKSDPMCRFGLVKSLILSWATDNNNDLIVNFPFDSFALNLLTVSSWFVNFNVAPLSPYFMEVWYAALMNEGVLIIAPTAEIASSAVFGILSMLDRLKYFDKILLYTEKCDPRYKEILEHDLPYKIVGTTDPNLANGASHFSAIITIRANHFDNMFDQQHEFRTKTIRLFGYFLIQMNMQLMTDPYSDMLNKEVNVEELLKICNGEYPGEVFQKVQKTETFMKWRKHVSDREQLRDAFLSVPPKEAIKVIKPEFYELALEQLRIISNTYVRDQHFQSVLKQHIHLITKKLKKKSADKS</sequence>
<dbReference type="AlphaFoldDB" id="A0A1J4J9T9"/>
<dbReference type="GO" id="GO:0055037">
    <property type="term" value="C:recycling endosome"/>
    <property type="evidence" value="ECO:0007669"/>
    <property type="project" value="TreeGrafter"/>
</dbReference>
<dbReference type="OrthoDB" id="10265409at2759"/>
<name>A0A1J4J9T9_9EUKA</name>
<proteinExistence type="predicted"/>
<evidence type="ECO:0008006" key="3">
    <source>
        <dbReference type="Google" id="ProtNLM"/>
    </source>
</evidence>